<reference evidence="1 2" key="1">
    <citation type="submission" date="2014-09" db="EMBL/GenBank/DDBJ databases">
        <authorList>
            <person name="Regsiter A."/>
        </authorList>
    </citation>
    <scope>NUCLEOTIDE SEQUENCE [LARGE SCALE GENOMIC DNA]</scope>
</reference>
<evidence type="ECO:0000313" key="1">
    <source>
        <dbReference type="EMBL" id="CEG16799.1"/>
    </source>
</evidence>
<dbReference type="AlphaFoldDB" id="A0A0U5FIN2"/>
<comment type="caution">
    <text evidence="1">The sequence shown here is derived from an EMBL/GenBank/DDBJ whole genome shotgun (WGS) entry which is preliminary data.</text>
</comment>
<gene>
    <name evidence="1" type="ORF">XAC3562_450222</name>
</gene>
<dbReference type="Proteomes" id="UP000052230">
    <property type="component" value="Unassembled WGS sequence"/>
</dbReference>
<name>A0A0U5FIN2_XANCI</name>
<keyword evidence="2" id="KW-1185">Reference proteome</keyword>
<proteinExistence type="predicted"/>
<accession>A0A0U5FIN2</accession>
<evidence type="ECO:0000313" key="2">
    <source>
        <dbReference type="Proteomes" id="UP000052230"/>
    </source>
</evidence>
<organism evidence="1 2">
    <name type="scientific">Xanthomonas citri pv. citri</name>
    <dbReference type="NCBI Taxonomy" id="611301"/>
    <lineage>
        <taxon>Bacteria</taxon>
        <taxon>Pseudomonadati</taxon>
        <taxon>Pseudomonadota</taxon>
        <taxon>Gammaproteobacteria</taxon>
        <taxon>Lysobacterales</taxon>
        <taxon>Lysobacteraceae</taxon>
        <taxon>Xanthomonas</taxon>
    </lineage>
</organism>
<sequence>MIALALDAPRSANPINHYILSWREGEYQAGSSAANVTRNPCSNRRSPELALRRRRSRAGNHARAAAGVELDDSAPTQVWLVTRASLFDNLPQSVPAFAATALLPANDSLGGNVRRLHGRSSRRARFDTASYLAQDRADRPGWSASPAAT</sequence>
<protein>
    <submittedName>
        <fullName evidence="1">Uncharacterized protein</fullName>
    </submittedName>
</protein>
<dbReference type="EMBL" id="CCXZ01000139">
    <property type="protein sequence ID" value="CEG16799.1"/>
    <property type="molecule type" value="Genomic_DNA"/>
</dbReference>